<organism evidence="2 3">
    <name type="scientific">Neoarthrinium moseri</name>
    <dbReference type="NCBI Taxonomy" id="1658444"/>
    <lineage>
        <taxon>Eukaryota</taxon>
        <taxon>Fungi</taxon>
        <taxon>Dikarya</taxon>
        <taxon>Ascomycota</taxon>
        <taxon>Pezizomycotina</taxon>
        <taxon>Sordariomycetes</taxon>
        <taxon>Xylariomycetidae</taxon>
        <taxon>Amphisphaeriales</taxon>
        <taxon>Apiosporaceae</taxon>
        <taxon>Neoarthrinium</taxon>
    </lineage>
</organism>
<dbReference type="Proteomes" id="UP000829685">
    <property type="component" value="Unassembled WGS sequence"/>
</dbReference>
<evidence type="ECO:0000313" key="3">
    <source>
        <dbReference type="Proteomes" id="UP000829685"/>
    </source>
</evidence>
<comment type="caution">
    <text evidence="2">The sequence shown here is derived from an EMBL/GenBank/DDBJ whole genome shotgun (WGS) entry which is preliminary data.</text>
</comment>
<dbReference type="EMBL" id="JAFIMR010000041">
    <property type="protein sequence ID" value="KAI1857171.1"/>
    <property type="molecule type" value="Genomic_DNA"/>
</dbReference>
<feature type="signal peptide" evidence="1">
    <location>
        <begin position="1"/>
        <end position="19"/>
    </location>
</feature>
<name>A0A9P9WCL8_9PEZI</name>
<feature type="chain" id="PRO_5040112815" evidence="1">
    <location>
        <begin position="20"/>
        <end position="108"/>
    </location>
</feature>
<gene>
    <name evidence="2" type="ORF">JX265_011372</name>
</gene>
<accession>A0A9P9WCL8</accession>
<keyword evidence="1" id="KW-0732">Signal</keyword>
<keyword evidence="3" id="KW-1185">Reference proteome</keyword>
<proteinExistence type="predicted"/>
<sequence>MHYKLAFLSTIAMALTAEAKVWGVMTENFDAQGARADFASDHSGDCVSFTLSNAFWNDKVSYVQVKTGTCTFYVDAGCSGASAVFHAGDSVNLSSNFNDKFSSFVCVD</sequence>
<reference evidence="2" key="1">
    <citation type="submission" date="2021-03" db="EMBL/GenBank/DDBJ databases">
        <title>Revisited historic fungal species revealed as producer of novel bioactive compounds through whole genome sequencing and comparative genomics.</title>
        <authorList>
            <person name="Vignolle G.A."/>
            <person name="Hochenegger N."/>
            <person name="Mach R.L."/>
            <person name="Mach-Aigner A.R."/>
            <person name="Javad Rahimi M."/>
            <person name="Salim K.A."/>
            <person name="Chan C.M."/>
            <person name="Lim L.B.L."/>
            <person name="Cai F."/>
            <person name="Druzhinina I.S."/>
            <person name="U'Ren J.M."/>
            <person name="Derntl C."/>
        </authorList>
    </citation>
    <scope>NUCLEOTIDE SEQUENCE</scope>
    <source>
        <strain evidence="2">TUCIM 5799</strain>
    </source>
</reference>
<evidence type="ECO:0000256" key="1">
    <source>
        <dbReference type="SAM" id="SignalP"/>
    </source>
</evidence>
<dbReference type="InterPro" id="IPR011024">
    <property type="entry name" value="G_crystallin-like"/>
</dbReference>
<evidence type="ECO:0000313" key="2">
    <source>
        <dbReference type="EMBL" id="KAI1857171.1"/>
    </source>
</evidence>
<dbReference type="SUPFAM" id="SSF49695">
    <property type="entry name" value="gamma-Crystallin-like"/>
    <property type="match status" value="1"/>
</dbReference>
<dbReference type="AlphaFoldDB" id="A0A9P9WCL8"/>
<protein>
    <submittedName>
        <fullName evidence="2">Uncharacterized protein</fullName>
    </submittedName>
</protein>
<dbReference type="Gene3D" id="2.60.20.10">
    <property type="entry name" value="Crystallins"/>
    <property type="match status" value="1"/>
</dbReference>